<organism evidence="2">
    <name type="scientific">viral metagenome</name>
    <dbReference type="NCBI Taxonomy" id="1070528"/>
    <lineage>
        <taxon>unclassified sequences</taxon>
        <taxon>metagenomes</taxon>
        <taxon>organismal metagenomes</taxon>
    </lineage>
</organism>
<dbReference type="EMBL" id="MN740152">
    <property type="protein sequence ID" value="QHT89898.1"/>
    <property type="molecule type" value="Genomic_DNA"/>
</dbReference>
<accession>A0A6C0IA40</accession>
<feature type="region of interest" description="Disordered" evidence="1">
    <location>
        <begin position="1"/>
        <end position="26"/>
    </location>
</feature>
<evidence type="ECO:0000256" key="1">
    <source>
        <dbReference type="SAM" id="MobiDB-lite"/>
    </source>
</evidence>
<sequence>MSCRLLRTQQCTIPDKPNNPSLAKDNDSKLQNMLAERAKQDAMLTSSIPLSVVKQPVDKK</sequence>
<name>A0A6C0IA40_9ZZZZ</name>
<evidence type="ECO:0000313" key="2">
    <source>
        <dbReference type="EMBL" id="QHT89898.1"/>
    </source>
</evidence>
<proteinExistence type="predicted"/>
<dbReference type="AlphaFoldDB" id="A0A6C0IA40"/>
<reference evidence="2" key="1">
    <citation type="journal article" date="2020" name="Nature">
        <title>Giant virus diversity and host interactions through global metagenomics.</title>
        <authorList>
            <person name="Schulz F."/>
            <person name="Roux S."/>
            <person name="Paez-Espino D."/>
            <person name="Jungbluth S."/>
            <person name="Walsh D.A."/>
            <person name="Denef V.J."/>
            <person name="McMahon K.D."/>
            <person name="Konstantinidis K.T."/>
            <person name="Eloe-Fadrosh E.A."/>
            <person name="Kyrpides N.C."/>
            <person name="Woyke T."/>
        </authorList>
    </citation>
    <scope>NUCLEOTIDE SEQUENCE</scope>
    <source>
        <strain evidence="2">GVMAG-M-3300023184-62</strain>
    </source>
</reference>
<protein>
    <submittedName>
        <fullName evidence="2">Uncharacterized protein</fullName>
    </submittedName>
</protein>